<evidence type="ECO:0000313" key="3">
    <source>
        <dbReference type="Proteomes" id="UP000034883"/>
    </source>
</evidence>
<accession>A0A0F6YID3</accession>
<proteinExistence type="predicted"/>
<protein>
    <submittedName>
        <fullName evidence="2">Uncharacterized protein</fullName>
    </submittedName>
</protein>
<reference evidence="2 3" key="1">
    <citation type="submission" date="2015-03" db="EMBL/GenBank/DDBJ databases">
        <title>Genome assembly of Sandaracinus amylolyticus DSM 53668.</title>
        <authorList>
            <person name="Sharma G."/>
            <person name="Subramanian S."/>
        </authorList>
    </citation>
    <scope>NUCLEOTIDE SEQUENCE [LARGE SCALE GENOMIC DNA]</scope>
    <source>
        <strain evidence="2 3">DSM 53668</strain>
    </source>
</reference>
<sequence length="188" mass="19938">MPAEHRIRIAAGSRGTPCAKTLHFPVTACAFVQARRAEALLTPSEAAILLRVRSGFSGADTPQSTADGPPQPRNGAKSRRNFTVSANGRRKAPGGSCRDVRGGARGSSAGCARLVSTLPGRARRSRDDRRIDEPARAPPRHGTPRRERGHSLPQPGGAGICRGGRRPVNSTQCFSKIVFALSLEVLSD</sequence>
<dbReference type="KEGG" id="samy:DB32_002137"/>
<dbReference type="EMBL" id="CP011125">
    <property type="protein sequence ID" value="AKF04988.1"/>
    <property type="molecule type" value="Genomic_DNA"/>
</dbReference>
<evidence type="ECO:0000313" key="2">
    <source>
        <dbReference type="EMBL" id="AKF04988.1"/>
    </source>
</evidence>
<dbReference type="AlphaFoldDB" id="A0A0F6YID3"/>
<feature type="compositionally biased region" description="Basic and acidic residues" evidence="1">
    <location>
        <begin position="125"/>
        <end position="135"/>
    </location>
</feature>
<evidence type="ECO:0000256" key="1">
    <source>
        <dbReference type="SAM" id="MobiDB-lite"/>
    </source>
</evidence>
<name>A0A0F6YID3_9BACT</name>
<dbReference type="Proteomes" id="UP000034883">
    <property type="component" value="Chromosome"/>
</dbReference>
<organism evidence="2 3">
    <name type="scientific">Sandaracinus amylolyticus</name>
    <dbReference type="NCBI Taxonomy" id="927083"/>
    <lineage>
        <taxon>Bacteria</taxon>
        <taxon>Pseudomonadati</taxon>
        <taxon>Myxococcota</taxon>
        <taxon>Polyangia</taxon>
        <taxon>Polyangiales</taxon>
        <taxon>Sandaracinaceae</taxon>
        <taxon>Sandaracinus</taxon>
    </lineage>
</organism>
<keyword evidence="3" id="KW-1185">Reference proteome</keyword>
<feature type="region of interest" description="Disordered" evidence="1">
    <location>
        <begin position="58"/>
        <end position="166"/>
    </location>
</feature>
<gene>
    <name evidence="2" type="ORF">DB32_002137</name>
</gene>
<dbReference type="STRING" id="927083.DB32_002137"/>